<evidence type="ECO:0000256" key="2">
    <source>
        <dbReference type="ARBA" id="ARBA00022654"/>
    </source>
</evidence>
<evidence type="ECO:0000256" key="3">
    <source>
        <dbReference type="ARBA" id="ARBA00022679"/>
    </source>
</evidence>
<dbReference type="InterPro" id="IPR001690">
    <property type="entry name" value="Autoind_synthase"/>
</dbReference>
<dbReference type="PROSITE" id="PS00949">
    <property type="entry name" value="AUTOINDUCER_SYNTH_1"/>
    <property type="match status" value="1"/>
</dbReference>
<dbReference type="PANTHER" id="PTHR39322:SF1">
    <property type="entry name" value="ISOVALERYL-HOMOSERINE LACTONE SYNTHASE"/>
    <property type="match status" value="1"/>
</dbReference>
<gene>
    <name evidence="8" type="ORF">BN1012_Phect36</name>
</gene>
<name>X5MK51_9HYPH</name>
<dbReference type="KEGG" id="pect:BN1012_Phect36"/>
<keyword evidence="5 7" id="KW-0071">Autoinducer synthesis</keyword>
<dbReference type="PANTHER" id="PTHR39322">
    <property type="entry name" value="ACYL-HOMOSERINE-LACTONE SYNTHASE"/>
    <property type="match status" value="1"/>
</dbReference>
<dbReference type="InterPro" id="IPR016181">
    <property type="entry name" value="Acyl_CoA_acyltransferase"/>
</dbReference>
<dbReference type="SUPFAM" id="SSF55729">
    <property type="entry name" value="Acyl-CoA N-acyltransferases (Nat)"/>
    <property type="match status" value="1"/>
</dbReference>
<keyword evidence="3" id="KW-0808">Transferase</keyword>
<accession>X5MK51</accession>
<evidence type="ECO:0000256" key="4">
    <source>
        <dbReference type="ARBA" id="ARBA00022691"/>
    </source>
</evidence>
<dbReference type="EMBL" id="HG966617">
    <property type="protein sequence ID" value="CDO58250.1"/>
    <property type="molecule type" value="Genomic_DNA"/>
</dbReference>
<proteinExistence type="inferred from homology"/>
<comment type="catalytic activity">
    <reaction evidence="6">
        <text>a fatty acyl-[ACP] + S-adenosyl-L-methionine = an N-acyl-L-homoserine lactone + S-methyl-5'-thioadenosine + holo-[ACP] + H(+)</text>
        <dbReference type="Rhea" id="RHEA:10096"/>
        <dbReference type="Rhea" id="RHEA-COMP:9685"/>
        <dbReference type="Rhea" id="RHEA-COMP:14125"/>
        <dbReference type="ChEBI" id="CHEBI:15378"/>
        <dbReference type="ChEBI" id="CHEBI:17509"/>
        <dbReference type="ChEBI" id="CHEBI:55474"/>
        <dbReference type="ChEBI" id="CHEBI:59789"/>
        <dbReference type="ChEBI" id="CHEBI:64479"/>
        <dbReference type="ChEBI" id="CHEBI:138651"/>
        <dbReference type="EC" id="2.3.1.184"/>
    </reaction>
</comment>
<sequence length="213" mass="24309">MIECMTFSTANEFGDALVDYHRMRYRLFIEREGWDIPHFDNLEYDQFDTPATVYLIKRRPKTGEVMGGMRLIPTTQPYLAEHVWPNIIQTRPIPKDPKVWEGTRMSADPELSVEERRQTLAELGIGFVEFLLSVGADRVIFEMPPKLLEFQSRENPEFVEKLGEPITLDDGTLLVGGWVHLSETTLAAYRAGAGVTEDIVTYPKASIPYRKAA</sequence>
<evidence type="ECO:0000256" key="7">
    <source>
        <dbReference type="PROSITE-ProRule" id="PRU00533"/>
    </source>
</evidence>
<dbReference type="Proteomes" id="UP000032160">
    <property type="component" value="Chromosome I"/>
</dbReference>
<keyword evidence="2 7" id="KW-0673">Quorum sensing</keyword>
<dbReference type="GO" id="GO:0009372">
    <property type="term" value="P:quorum sensing"/>
    <property type="evidence" value="ECO:0007669"/>
    <property type="project" value="UniProtKB-UniRule"/>
</dbReference>
<dbReference type="AlphaFoldDB" id="X5MK51"/>
<keyword evidence="9" id="KW-1185">Reference proteome</keyword>
<evidence type="ECO:0000256" key="1">
    <source>
        <dbReference type="ARBA" id="ARBA00012340"/>
    </source>
</evidence>
<dbReference type="GO" id="GO:0061579">
    <property type="term" value="F:N-acyl homoserine lactone synthase activity"/>
    <property type="evidence" value="ECO:0007669"/>
    <property type="project" value="UniProtKB-EC"/>
</dbReference>
<dbReference type="InterPro" id="IPR018311">
    <property type="entry name" value="Autoind_synth_CS"/>
</dbReference>
<keyword evidence="4" id="KW-0949">S-adenosyl-L-methionine</keyword>
<dbReference type="PROSITE" id="PS51187">
    <property type="entry name" value="AUTOINDUCER_SYNTH_2"/>
    <property type="match status" value="1"/>
</dbReference>
<dbReference type="GO" id="GO:0007165">
    <property type="term" value="P:signal transduction"/>
    <property type="evidence" value="ECO:0007669"/>
    <property type="project" value="TreeGrafter"/>
</dbReference>
<comment type="similarity">
    <text evidence="7">Belongs to the autoinducer synthase family.</text>
</comment>
<evidence type="ECO:0000313" key="8">
    <source>
        <dbReference type="EMBL" id="CDO58250.1"/>
    </source>
</evidence>
<dbReference type="EC" id="2.3.1.184" evidence="1"/>
<organism evidence="8 9">
    <name type="scientific">Candidatus Phaeomarinibacter ectocarpi</name>
    <dbReference type="NCBI Taxonomy" id="1458461"/>
    <lineage>
        <taxon>Bacteria</taxon>
        <taxon>Pseudomonadati</taxon>
        <taxon>Pseudomonadota</taxon>
        <taxon>Alphaproteobacteria</taxon>
        <taxon>Hyphomicrobiales</taxon>
        <taxon>Parvibaculaceae</taxon>
        <taxon>Candidatus Phaeomarinibacter</taxon>
    </lineage>
</organism>
<dbReference type="HOGENOM" id="CLU_085711_4_0_5"/>
<evidence type="ECO:0000256" key="5">
    <source>
        <dbReference type="ARBA" id="ARBA00022929"/>
    </source>
</evidence>
<evidence type="ECO:0000256" key="6">
    <source>
        <dbReference type="ARBA" id="ARBA00048576"/>
    </source>
</evidence>
<dbReference type="Gene3D" id="3.40.630.30">
    <property type="match status" value="1"/>
</dbReference>
<dbReference type="OrthoDB" id="6169313at2"/>
<dbReference type="Pfam" id="PF00765">
    <property type="entry name" value="Autoind_synth"/>
    <property type="match status" value="1"/>
</dbReference>
<reference evidence="8 9" key="1">
    <citation type="journal article" date="2014" name="Front. Genet.">
        <title>Genome and metabolic network of "Candidatus Phaeomarinobacter ectocarpi" Ec32, a new candidate genus of Alphaproteobacteria frequently associated with brown algae.</title>
        <authorList>
            <person name="Dittami S.M."/>
            <person name="Barbeyron T."/>
            <person name="Boyen C."/>
            <person name="Cambefort J."/>
            <person name="Collet G."/>
            <person name="Delage L."/>
            <person name="Gobet A."/>
            <person name="Groisillier A."/>
            <person name="Leblanc C."/>
            <person name="Michel G."/>
            <person name="Scornet D."/>
            <person name="Siegel A."/>
            <person name="Tapia J.E."/>
            <person name="Tonon T."/>
        </authorList>
    </citation>
    <scope>NUCLEOTIDE SEQUENCE [LARGE SCALE GENOMIC DNA]</scope>
    <source>
        <strain evidence="8 9">Ec32</strain>
    </source>
</reference>
<protein>
    <recommendedName>
        <fullName evidence="1">acyl-homoserine-lactone synthase</fullName>
        <ecNumber evidence="1">2.3.1.184</ecNumber>
    </recommendedName>
</protein>
<dbReference type="RefSeq" id="WP_052534236.1">
    <property type="nucleotide sequence ID" value="NZ_HG966617.1"/>
</dbReference>
<dbReference type="STRING" id="1458461.BN1012_Phect36"/>
<evidence type="ECO:0000313" key="9">
    <source>
        <dbReference type="Proteomes" id="UP000032160"/>
    </source>
</evidence>